<organism evidence="3 4">
    <name type="scientific">Maridesulfovibrio salexigens (strain ATCC 14822 / DSM 2638 / NCIMB 8403 / VKM B-1763)</name>
    <name type="common">Desulfovibrio salexigens</name>
    <dbReference type="NCBI Taxonomy" id="526222"/>
    <lineage>
        <taxon>Bacteria</taxon>
        <taxon>Pseudomonadati</taxon>
        <taxon>Thermodesulfobacteriota</taxon>
        <taxon>Desulfovibrionia</taxon>
        <taxon>Desulfovibrionales</taxon>
        <taxon>Desulfovibrionaceae</taxon>
        <taxon>Maridesulfovibrio</taxon>
    </lineage>
</organism>
<dbReference type="InterPro" id="IPR025961">
    <property type="entry name" value="Metal_resist"/>
</dbReference>
<feature type="compositionally biased region" description="Basic and acidic residues" evidence="1">
    <location>
        <begin position="136"/>
        <end position="151"/>
    </location>
</feature>
<feature type="chain" id="PRO_5002962919" evidence="2">
    <location>
        <begin position="24"/>
        <end position="158"/>
    </location>
</feature>
<evidence type="ECO:0000256" key="2">
    <source>
        <dbReference type="SAM" id="SignalP"/>
    </source>
</evidence>
<dbReference type="RefSeq" id="WP_015850566.1">
    <property type="nucleotide sequence ID" value="NC_012881.1"/>
</dbReference>
<keyword evidence="2" id="KW-0732">Signal</keyword>
<dbReference type="Gene3D" id="1.20.120.1490">
    <property type="match status" value="1"/>
</dbReference>
<dbReference type="GO" id="GO:0042597">
    <property type="term" value="C:periplasmic space"/>
    <property type="evidence" value="ECO:0007669"/>
    <property type="project" value="InterPro"/>
</dbReference>
<dbReference type="STRING" id="526222.Desal_0681"/>
<dbReference type="InterPro" id="IPR012899">
    <property type="entry name" value="LTXXQ"/>
</dbReference>
<dbReference type="HOGENOM" id="CLU_134931_0_0_7"/>
<dbReference type="Pfam" id="PF13801">
    <property type="entry name" value="Metal_resist"/>
    <property type="match status" value="1"/>
</dbReference>
<dbReference type="EMBL" id="CP001649">
    <property type="protein sequence ID" value="ACS78747.1"/>
    <property type="molecule type" value="Genomic_DNA"/>
</dbReference>
<evidence type="ECO:0000256" key="1">
    <source>
        <dbReference type="SAM" id="MobiDB-lite"/>
    </source>
</evidence>
<name>C6BYF6_MARSD</name>
<feature type="signal peptide" evidence="2">
    <location>
        <begin position="1"/>
        <end position="23"/>
    </location>
</feature>
<dbReference type="AlphaFoldDB" id="C6BYF6"/>
<keyword evidence="4" id="KW-1185">Reference proteome</keyword>
<proteinExistence type="predicted"/>
<dbReference type="CDD" id="cd09916">
    <property type="entry name" value="CpxP_like"/>
    <property type="match status" value="1"/>
</dbReference>
<gene>
    <name evidence="3" type="ordered locus">Desal_0681</name>
</gene>
<sequence>MKKKIVIPVVAIMVMAMAGTAMARGGYHGGEHNGYNNGPRQIFEQLTPEKQKEVETIFQKHQDEFQTIKSQMWAKRTELNALVDSGKADQKTISKLVKEMVDLRTKAYNLRKQVNNEIQTATGIEMPMRGFGGGRNFDDDGPRKGHRHNNDYRGCWNS</sequence>
<feature type="region of interest" description="Disordered" evidence="1">
    <location>
        <begin position="126"/>
        <end position="158"/>
    </location>
</feature>
<dbReference type="OrthoDB" id="5471872at2"/>
<reference evidence="3 4" key="1">
    <citation type="submission" date="2009-06" db="EMBL/GenBank/DDBJ databases">
        <title>Complete sequence of Desulfovibrio salexigens DSM 2638.</title>
        <authorList>
            <consortium name="US DOE Joint Genome Institute"/>
            <person name="Lucas S."/>
            <person name="Copeland A."/>
            <person name="Lapidus A."/>
            <person name="Glavina del Rio T."/>
            <person name="Tice H."/>
            <person name="Bruce D."/>
            <person name="Goodwin L."/>
            <person name="Pitluck S."/>
            <person name="Munk A.C."/>
            <person name="Brettin T."/>
            <person name="Detter J.C."/>
            <person name="Han C."/>
            <person name="Tapia R."/>
            <person name="Larimer F."/>
            <person name="Land M."/>
            <person name="Hauser L."/>
            <person name="Kyrpides N."/>
            <person name="Anderson I."/>
            <person name="Wall J.D."/>
            <person name="Arkin A.P."/>
            <person name="Dehal P."/>
            <person name="Chivian D."/>
            <person name="Giles B."/>
            <person name="Hazen T.C."/>
        </authorList>
    </citation>
    <scope>NUCLEOTIDE SEQUENCE [LARGE SCALE GENOMIC DNA]</scope>
    <source>
        <strain evidence="4">ATCC 14822 / DSM 2638 / NCIMB 8403 / VKM B-1763</strain>
    </source>
</reference>
<accession>C6BYF6</accession>
<dbReference type="Proteomes" id="UP000002601">
    <property type="component" value="Chromosome"/>
</dbReference>
<evidence type="ECO:0000313" key="3">
    <source>
        <dbReference type="EMBL" id="ACS78747.1"/>
    </source>
</evidence>
<protein>
    <submittedName>
        <fullName evidence="3">Zinc resistance-associated protein</fullName>
    </submittedName>
</protein>
<dbReference type="KEGG" id="dsa:Desal_0681"/>
<evidence type="ECO:0000313" key="4">
    <source>
        <dbReference type="Proteomes" id="UP000002601"/>
    </source>
</evidence>